<organism evidence="5 6">
    <name type="scientific">Comamonas avium</name>
    <dbReference type="NCBI Taxonomy" id="2762231"/>
    <lineage>
        <taxon>Bacteria</taxon>
        <taxon>Pseudomonadati</taxon>
        <taxon>Pseudomonadota</taxon>
        <taxon>Betaproteobacteria</taxon>
        <taxon>Burkholderiales</taxon>
        <taxon>Comamonadaceae</taxon>
        <taxon>Comamonas</taxon>
    </lineage>
</organism>
<keyword evidence="2" id="KW-0238">DNA-binding</keyword>
<accession>A0ABR8SFG3</accession>
<dbReference type="PRINTS" id="PR00035">
    <property type="entry name" value="HTHGNTR"/>
</dbReference>
<dbReference type="PANTHER" id="PTHR43537">
    <property type="entry name" value="TRANSCRIPTIONAL REGULATOR, GNTR FAMILY"/>
    <property type="match status" value="1"/>
</dbReference>
<proteinExistence type="predicted"/>
<comment type="caution">
    <text evidence="5">The sequence shown here is derived from an EMBL/GenBank/DDBJ whole genome shotgun (WGS) entry which is preliminary data.</text>
</comment>
<dbReference type="InterPro" id="IPR036388">
    <property type="entry name" value="WH-like_DNA-bd_sf"/>
</dbReference>
<dbReference type="InterPro" id="IPR036390">
    <property type="entry name" value="WH_DNA-bd_sf"/>
</dbReference>
<keyword evidence="6" id="KW-1185">Reference proteome</keyword>
<dbReference type="SMART" id="SM00345">
    <property type="entry name" value="HTH_GNTR"/>
    <property type="match status" value="1"/>
</dbReference>
<name>A0ABR8SFG3_9BURK</name>
<dbReference type="PANTHER" id="PTHR43537:SF51">
    <property type="entry name" value="HTH-TYPE TRANSCRIPTIONAL REGULATOR LGOR-RELATED"/>
    <property type="match status" value="1"/>
</dbReference>
<dbReference type="CDD" id="cd07377">
    <property type="entry name" value="WHTH_GntR"/>
    <property type="match status" value="1"/>
</dbReference>
<reference evidence="5 6" key="1">
    <citation type="submission" date="2020-08" db="EMBL/GenBank/DDBJ databases">
        <title>A Genomic Blueprint of the Chicken Gut Microbiome.</title>
        <authorList>
            <person name="Gilroy R."/>
            <person name="Ravi A."/>
            <person name="Getino M."/>
            <person name="Pursley I."/>
            <person name="Horton D.L."/>
            <person name="Alikhan N.-F."/>
            <person name="Baker D."/>
            <person name="Gharbi K."/>
            <person name="Hall N."/>
            <person name="Watson M."/>
            <person name="Adriaenssens E.M."/>
            <person name="Foster-Nyarko E."/>
            <person name="Jarju S."/>
            <person name="Secka A."/>
            <person name="Antonio M."/>
            <person name="Oren A."/>
            <person name="Chaudhuri R."/>
            <person name="La Ragione R.M."/>
            <person name="Hildebrand F."/>
            <person name="Pallen M.J."/>
        </authorList>
    </citation>
    <scope>NUCLEOTIDE SEQUENCE [LARGE SCALE GENOMIC DNA]</scope>
    <source>
        <strain evidence="5 6">Sa2CVA6</strain>
    </source>
</reference>
<feature type="domain" description="HTH gntR-type" evidence="4">
    <location>
        <begin position="9"/>
        <end position="76"/>
    </location>
</feature>
<evidence type="ECO:0000313" key="5">
    <source>
        <dbReference type="EMBL" id="MBD7961874.1"/>
    </source>
</evidence>
<dbReference type="Gene3D" id="1.10.10.10">
    <property type="entry name" value="Winged helix-like DNA-binding domain superfamily/Winged helix DNA-binding domain"/>
    <property type="match status" value="1"/>
</dbReference>
<keyword evidence="3" id="KW-0804">Transcription</keyword>
<dbReference type="EMBL" id="JACSQK010000008">
    <property type="protein sequence ID" value="MBD7961874.1"/>
    <property type="molecule type" value="Genomic_DNA"/>
</dbReference>
<protein>
    <submittedName>
        <fullName evidence="5">GntR family transcriptional regulator</fullName>
    </submittedName>
</protein>
<evidence type="ECO:0000256" key="1">
    <source>
        <dbReference type="ARBA" id="ARBA00023015"/>
    </source>
</evidence>
<dbReference type="SUPFAM" id="SSF46785">
    <property type="entry name" value="Winged helix' DNA-binding domain"/>
    <property type="match status" value="1"/>
</dbReference>
<evidence type="ECO:0000259" key="4">
    <source>
        <dbReference type="PROSITE" id="PS50949"/>
    </source>
</evidence>
<evidence type="ECO:0000313" key="6">
    <source>
        <dbReference type="Proteomes" id="UP000634919"/>
    </source>
</evidence>
<dbReference type="RefSeq" id="WP_191724293.1">
    <property type="nucleotide sequence ID" value="NZ_JACSQK010000008.1"/>
</dbReference>
<dbReference type="Proteomes" id="UP000634919">
    <property type="component" value="Unassembled WGS sequence"/>
</dbReference>
<keyword evidence="1" id="KW-0805">Transcription regulation</keyword>
<evidence type="ECO:0000256" key="2">
    <source>
        <dbReference type="ARBA" id="ARBA00023125"/>
    </source>
</evidence>
<sequence length="126" mass="13760">MQRLPLQPCSLSTAIADKLRTRILHREWLPGADLNEGEIAMGYGVSRTPVREAMKLLAQEGLLQALPRRGMRIATLSKAQIAEAQALTELLLDFLNSPAAQPDTDSLASSMLRIAQSRLQLAQAKA</sequence>
<evidence type="ECO:0000256" key="3">
    <source>
        <dbReference type="ARBA" id="ARBA00023163"/>
    </source>
</evidence>
<dbReference type="InterPro" id="IPR000524">
    <property type="entry name" value="Tscrpt_reg_HTH_GntR"/>
</dbReference>
<gene>
    <name evidence="5" type="ORF">H9646_15480</name>
</gene>
<dbReference type="Pfam" id="PF00392">
    <property type="entry name" value="GntR"/>
    <property type="match status" value="1"/>
</dbReference>
<dbReference type="PROSITE" id="PS50949">
    <property type="entry name" value="HTH_GNTR"/>
    <property type="match status" value="1"/>
</dbReference>